<accession>A0ABD0BI72</accession>
<gene>
    <name evidence="1" type="ORF">CULCOIPH005_06690</name>
</gene>
<dbReference type="Proteomes" id="UP001205910">
    <property type="component" value="Unassembled WGS sequence"/>
</dbReference>
<name>A0ABD0BI72_CORUL</name>
<sequence>MVSAGGGVSAYSQLLVLGADDRGVGSASAAGVKTNAKVKHDAVKAAIGDDTFISMIVPVP</sequence>
<comment type="caution">
    <text evidence="1">The sequence shown here is derived from an EMBL/GenBank/DDBJ whole genome shotgun (WGS) entry which is preliminary data.</text>
</comment>
<protein>
    <submittedName>
        <fullName evidence="1">Uncharacterized protein</fullName>
    </submittedName>
</protein>
<proteinExistence type="predicted"/>
<organism evidence="1 2">
    <name type="scientific">Corynebacterium ulcerans</name>
    <dbReference type="NCBI Taxonomy" id="65058"/>
    <lineage>
        <taxon>Bacteria</taxon>
        <taxon>Bacillati</taxon>
        <taxon>Actinomycetota</taxon>
        <taxon>Actinomycetes</taxon>
        <taxon>Mycobacteriales</taxon>
        <taxon>Corynebacteriaceae</taxon>
        <taxon>Corynebacterium</taxon>
    </lineage>
</organism>
<reference evidence="1 2" key="1">
    <citation type="submission" date="2021-11" db="EMBL/GenBank/DDBJ databases">
        <title>Whole genome sequences of diphtheriae toxin producing Corynebacterium ulcerans isolates from cats in Osaka, Japan.</title>
        <authorList>
            <person name="Umeda K."/>
            <person name="Hirai Y."/>
        </authorList>
    </citation>
    <scope>NUCLEOTIDE SEQUENCE [LARGE SCALE GENOMIC DNA]</scope>
    <source>
        <strain evidence="1 2">12109B-1</strain>
    </source>
</reference>
<dbReference type="AlphaFoldDB" id="A0ABD0BI72"/>
<evidence type="ECO:0000313" key="2">
    <source>
        <dbReference type="Proteomes" id="UP001205910"/>
    </source>
</evidence>
<evidence type="ECO:0000313" key="1">
    <source>
        <dbReference type="EMBL" id="GJJ42480.1"/>
    </source>
</evidence>
<dbReference type="EMBL" id="BQFK01000001">
    <property type="protein sequence ID" value="GJJ42480.1"/>
    <property type="molecule type" value="Genomic_DNA"/>
</dbReference>